<reference evidence="2" key="1">
    <citation type="submission" date="2016-10" db="EMBL/GenBank/DDBJ databases">
        <authorList>
            <person name="Varghese N."/>
            <person name="Submissions S."/>
        </authorList>
    </citation>
    <scope>NUCLEOTIDE SEQUENCE [LARGE SCALE GENOMIC DNA]</scope>
    <source>
        <strain evidence="2">DSM 24536</strain>
    </source>
</reference>
<dbReference type="Gene3D" id="3.40.50.1820">
    <property type="entry name" value="alpha/beta hydrolase"/>
    <property type="match status" value="2"/>
</dbReference>
<protein>
    <submittedName>
        <fullName evidence="1">Dienelactone hydrolase</fullName>
    </submittedName>
</protein>
<dbReference type="GO" id="GO:0016787">
    <property type="term" value="F:hydrolase activity"/>
    <property type="evidence" value="ECO:0007669"/>
    <property type="project" value="UniProtKB-KW"/>
</dbReference>
<dbReference type="InterPro" id="IPR006311">
    <property type="entry name" value="TAT_signal"/>
</dbReference>
<name>A0A1G9VB54_9SPHI</name>
<keyword evidence="1" id="KW-0378">Hydrolase</keyword>
<dbReference type="STRING" id="990371.SAMN05421813_1205"/>
<dbReference type="AlphaFoldDB" id="A0A1G9VB54"/>
<dbReference type="Proteomes" id="UP000199226">
    <property type="component" value="Unassembled WGS sequence"/>
</dbReference>
<dbReference type="RefSeq" id="WP_176767703.1">
    <property type="nucleotide sequence ID" value="NZ_FNHH01000020.1"/>
</dbReference>
<dbReference type="PANTHER" id="PTHR22946">
    <property type="entry name" value="DIENELACTONE HYDROLASE DOMAIN-CONTAINING PROTEIN-RELATED"/>
    <property type="match status" value="1"/>
</dbReference>
<accession>A0A1G9VB54</accession>
<dbReference type="PANTHER" id="PTHR22946:SF8">
    <property type="entry name" value="ACETYL XYLAN ESTERASE DOMAIN-CONTAINING PROTEIN"/>
    <property type="match status" value="1"/>
</dbReference>
<gene>
    <name evidence="1" type="ORF">SAMN05421813_1205</name>
</gene>
<sequence>MKNNRRDFIRLAGMAGLGFTGVNILPANAEIAGSEINTLPDEVIQPFNRFPRMMQDHFEKRVGSFEENSARKRASLKTKQDAEKYILDVRSKIAQCFGPWPEKTSLNARITGIIERDTYRIEKIVFDSRPGFPVTANLYVPKGRKFPLPGVIGTCGHGDPGKATPIYQSFAQGLARQGYVVLIFDPIGQGERVQYLTKDLKPIHGIGVSEHNYSGKQMVLNGESLSSWFTWDCIRCVDYLLSRPEVDSKHIGVTGNSGGGTQATWLCGAEPRLTMAAPSCFVVGFEQNLKNELPADIEQCPPGAISLGLDHLDFIAAMAPKPVILLSQEKDFFDVRGAQKSYNKLKKLYKLLGAEDNIQFFAGPEYHGFSKHNREAMYSWFNKVTGISDAKSEPDLKLEEIELLWCTSHGQVGESGPRTLASFTKEISQSLNARRGTPRGDGLKKLIQTALKLPSRIGTPEYRILRTDSGRHYPKKYAATYVVETEEGITLPVYRLSDTELISRPPAGIKRAVLYVSHLSADNELRQESFLRELILSEPASAVYACDVRGIGESKPNTCGDDFFGSYGNDYFYAAHGIMLNSPYTGQKTFDLLRIIDWLISCGHEEIHLAAKGWGTIPATFAAVISENVKQVTFKNALSSYSEIAENEEFNWPLSTLLPGVLKHFDLPDCYRELGRKKLIQIESMGAVGVS</sequence>
<dbReference type="InterPro" id="IPR025890">
    <property type="entry name" value="Abhydrolase_bac"/>
</dbReference>
<keyword evidence="2" id="KW-1185">Reference proteome</keyword>
<organism evidence="1 2">
    <name type="scientific">Daejeonella rubra</name>
    <dbReference type="NCBI Taxonomy" id="990371"/>
    <lineage>
        <taxon>Bacteria</taxon>
        <taxon>Pseudomonadati</taxon>
        <taxon>Bacteroidota</taxon>
        <taxon>Sphingobacteriia</taxon>
        <taxon>Sphingobacteriales</taxon>
        <taxon>Sphingobacteriaceae</taxon>
        <taxon>Daejeonella</taxon>
    </lineage>
</organism>
<evidence type="ECO:0000313" key="1">
    <source>
        <dbReference type="EMBL" id="SDM69389.1"/>
    </source>
</evidence>
<evidence type="ECO:0000313" key="2">
    <source>
        <dbReference type="Proteomes" id="UP000199226"/>
    </source>
</evidence>
<dbReference type="InterPro" id="IPR029058">
    <property type="entry name" value="AB_hydrolase_fold"/>
</dbReference>
<dbReference type="InterPro" id="IPR050261">
    <property type="entry name" value="FrsA_esterase"/>
</dbReference>
<dbReference type="SUPFAM" id="SSF53474">
    <property type="entry name" value="alpha/beta-Hydrolases"/>
    <property type="match status" value="2"/>
</dbReference>
<proteinExistence type="predicted"/>
<dbReference type="Pfam" id="PF12715">
    <property type="entry name" value="Abhydrolase_7"/>
    <property type="match status" value="1"/>
</dbReference>
<dbReference type="EMBL" id="FNHH01000020">
    <property type="protein sequence ID" value="SDM69389.1"/>
    <property type="molecule type" value="Genomic_DNA"/>
</dbReference>
<dbReference type="PROSITE" id="PS51318">
    <property type="entry name" value="TAT"/>
    <property type="match status" value="1"/>
</dbReference>